<reference evidence="2" key="1">
    <citation type="submission" date="2018-11" db="EMBL/GenBank/DDBJ databases">
        <authorList>
            <consortium name="Pathogen Informatics"/>
        </authorList>
    </citation>
    <scope>NUCLEOTIDE SEQUENCE</scope>
</reference>
<keyword evidence="3" id="KW-1185">Reference proteome</keyword>
<proteinExistence type="predicted"/>
<sequence>MHQDRRATTTVHQTIGPRIVDFTCLYDDLVWFSLNIFDFIGSSESNVSSASPLPTFETFIKPASIFSLPGSVLRVCRHLLRLGIDGTDKDAQSTQNIPFSTENSSSNARLSSTSTVSSTFSGAKIDSKYYLPVNPGALQLADYSRPNQIMA</sequence>
<feature type="region of interest" description="Disordered" evidence="1">
    <location>
        <begin position="90"/>
        <end position="111"/>
    </location>
</feature>
<feature type="non-terminal residue" evidence="2">
    <location>
        <position position="1"/>
    </location>
</feature>
<dbReference type="AlphaFoldDB" id="A0A3S5CUN7"/>
<evidence type="ECO:0000313" key="2">
    <source>
        <dbReference type="EMBL" id="VEL38651.1"/>
    </source>
</evidence>
<name>A0A3S5CUN7_9PLAT</name>
<organism evidence="2 3">
    <name type="scientific">Protopolystoma xenopodis</name>
    <dbReference type="NCBI Taxonomy" id="117903"/>
    <lineage>
        <taxon>Eukaryota</taxon>
        <taxon>Metazoa</taxon>
        <taxon>Spiralia</taxon>
        <taxon>Lophotrochozoa</taxon>
        <taxon>Platyhelminthes</taxon>
        <taxon>Monogenea</taxon>
        <taxon>Polyopisthocotylea</taxon>
        <taxon>Polystomatidea</taxon>
        <taxon>Polystomatidae</taxon>
        <taxon>Protopolystoma</taxon>
    </lineage>
</organism>
<dbReference type="Proteomes" id="UP000784294">
    <property type="component" value="Unassembled WGS sequence"/>
</dbReference>
<comment type="caution">
    <text evidence="2">The sequence shown here is derived from an EMBL/GenBank/DDBJ whole genome shotgun (WGS) entry which is preliminary data.</text>
</comment>
<gene>
    <name evidence="2" type="ORF">PXEA_LOCUS32091</name>
</gene>
<evidence type="ECO:0000256" key="1">
    <source>
        <dbReference type="SAM" id="MobiDB-lite"/>
    </source>
</evidence>
<feature type="compositionally biased region" description="Low complexity" evidence="1">
    <location>
        <begin position="100"/>
        <end position="111"/>
    </location>
</feature>
<dbReference type="EMBL" id="CAAALY010258540">
    <property type="protein sequence ID" value="VEL38651.1"/>
    <property type="molecule type" value="Genomic_DNA"/>
</dbReference>
<evidence type="ECO:0000313" key="3">
    <source>
        <dbReference type="Proteomes" id="UP000784294"/>
    </source>
</evidence>
<protein>
    <submittedName>
        <fullName evidence="2">Uncharacterized protein</fullName>
    </submittedName>
</protein>
<accession>A0A3S5CUN7</accession>